<dbReference type="EMBL" id="JACVFC010000005">
    <property type="protein sequence ID" value="MBC9934246.1"/>
    <property type="molecule type" value="Genomic_DNA"/>
</dbReference>
<gene>
    <name evidence="1" type="ORF">ICL07_27915</name>
</gene>
<accession>A0ABR7TUT0</accession>
<evidence type="ECO:0008006" key="3">
    <source>
        <dbReference type="Google" id="ProtNLM"/>
    </source>
</evidence>
<name>A0ABR7TUT0_9BACT</name>
<dbReference type="RefSeq" id="WP_188091361.1">
    <property type="nucleotide sequence ID" value="NZ_JACVFC010000005.1"/>
</dbReference>
<protein>
    <recommendedName>
        <fullName evidence="3">DUF1963 domain-containing protein</fullName>
    </recommendedName>
</protein>
<keyword evidence="2" id="KW-1185">Reference proteome</keyword>
<sequence>MRLFFFFWGDMYLARMLTLDAKAWQHLSGPFGIDGSLPEAIAGLQSDYSKELLDEIIWEKIYHQDTLYENTFATIPYLLELAANNTDPETQIDILCSLAILLAADGNPPAKDTIPAEFRDNSGLSPEEIKAVFNDYLLALERLPALCETLLPEARELPEETDKSYFLAALAVAHGQRDFARVFIQYYEGEEYMAYCPACEAGSHVWPKGDELRIYAEDPVFHKEQEGDAVTPHPELIPAWDGSTITAANRYAWGYDFLTQLDMPALRARWPYLFGTARCPGCGAEMDLFRSILAGV</sequence>
<evidence type="ECO:0000313" key="2">
    <source>
        <dbReference type="Proteomes" id="UP000659124"/>
    </source>
</evidence>
<organism evidence="1 2">
    <name type="scientific">Chitinophaga qingshengii</name>
    <dbReference type="NCBI Taxonomy" id="1569794"/>
    <lineage>
        <taxon>Bacteria</taxon>
        <taxon>Pseudomonadati</taxon>
        <taxon>Bacteroidota</taxon>
        <taxon>Chitinophagia</taxon>
        <taxon>Chitinophagales</taxon>
        <taxon>Chitinophagaceae</taxon>
        <taxon>Chitinophaga</taxon>
    </lineage>
</organism>
<dbReference type="Proteomes" id="UP000659124">
    <property type="component" value="Unassembled WGS sequence"/>
</dbReference>
<comment type="caution">
    <text evidence="1">The sequence shown here is derived from an EMBL/GenBank/DDBJ whole genome shotgun (WGS) entry which is preliminary data.</text>
</comment>
<proteinExistence type="predicted"/>
<reference evidence="1 2" key="1">
    <citation type="submission" date="2020-09" db="EMBL/GenBank/DDBJ databases">
        <title>Genome sequences of type strains of Chitinophaga qingshengii and Chitinophaga varians.</title>
        <authorList>
            <person name="Kittiwongwattana C."/>
        </authorList>
    </citation>
    <scope>NUCLEOTIDE SEQUENCE [LARGE SCALE GENOMIC DNA]</scope>
    <source>
        <strain evidence="1 2">JCM 30026</strain>
    </source>
</reference>
<evidence type="ECO:0000313" key="1">
    <source>
        <dbReference type="EMBL" id="MBC9934246.1"/>
    </source>
</evidence>